<feature type="transmembrane region" description="Helical" evidence="9">
    <location>
        <begin position="864"/>
        <end position="886"/>
    </location>
</feature>
<feature type="domain" description="ABC transporter" evidence="10">
    <location>
        <begin position="309"/>
        <end position="548"/>
    </location>
</feature>
<dbReference type="SUPFAM" id="SSF52540">
    <property type="entry name" value="P-loop containing nucleoside triphosphate hydrolases"/>
    <property type="match status" value="1"/>
</dbReference>
<dbReference type="Gene3D" id="3.40.50.300">
    <property type="entry name" value="P-loop containing nucleotide triphosphate hydrolases"/>
    <property type="match status" value="1"/>
</dbReference>
<dbReference type="InterPro" id="IPR003439">
    <property type="entry name" value="ABC_transporter-like_ATP-bd"/>
</dbReference>
<keyword evidence="4" id="KW-0547">Nucleotide-binding</keyword>
<feature type="region of interest" description="Disordered" evidence="8">
    <location>
        <begin position="1"/>
        <end position="57"/>
    </location>
</feature>
<dbReference type="InterPro" id="IPR003593">
    <property type="entry name" value="AAA+_ATPase"/>
</dbReference>
<keyword evidence="6 9" id="KW-1133">Transmembrane helix</keyword>
<dbReference type="InterPro" id="IPR017871">
    <property type="entry name" value="ABC_transporter-like_CS"/>
</dbReference>
<accession>A0A7D8UPP5</accession>
<keyword evidence="2" id="KW-0813">Transport</keyword>
<evidence type="ECO:0000313" key="11">
    <source>
        <dbReference type="EMBL" id="TVY52249.1"/>
    </source>
</evidence>
<feature type="compositionally biased region" description="Basic and acidic residues" evidence="8">
    <location>
        <begin position="1"/>
        <end position="11"/>
    </location>
</feature>
<feature type="transmembrane region" description="Helical" evidence="9">
    <location>
        <begin position="640"/>
        <end position="657"/>
    </location>
</feature>
<evidence type="ECO:0000256" key="7">
    <source>
        <dbReference type="ARBA" id="ARBA00023136"/>
    </source>
</evidence>
<proteinExistence type="predicted"/>
<dbReference type="InterPro" id="IPR013525">
    <property type="entry name" value="ABC2_TM"/>
</dbReference>
<evidence type="ECO:0000256" key="4">
    <source>
        <dbReference type="ARBA" id="ARBA00022741"/>
    </source>
</evidence>
<feature type="transmembrane region" description="Helical" evidence="9">
    <location>
        <begin position="722"/>
        <end position="743"/>
    </location>
</feature>
<feature type="transmembrane region" description="Helical" evidence="9">
    <location>
        <begin position="755"/>
        <end position="775"/>
    </location>
</feature>
<name>A0A7D8UPP5_9HELO</name>
<dbReference type="InterPro" id="IPR050352">
    <property type="entry name" value="ABCG_transporters"/>
</dbReference>
<comment type="caution">
    <text evidence="11">The sequence shown here is derived from an EMBL/GenBank/DDBJ whole genome shotgun (WGS) entry which is preliminary data.</text>
</comment>
<evidence type="ECO:0000313" key="12">
    <source>
        <dbReference type="Proteomes" id="UP000481288"/>
    </source>
</evidence>
<feature type="transmembrane region" description="Helical" evidence="9">
    <location>
        <begin position="689"/>
        <end position="710"/>
    </location>
</feature>
<dbReference type="PANTHER" id="PTHR48041">
    <property type="entry name" value="ABC TRANSPORTER G FAMILY MEMBER 28"/>
    <property type="match status" value="1"/>
</dbReference>
<dbReference type="OrthoDB" id="66620at2759"/>
<dbReference type="PROSITE" id="PS50893">
    <property type="entry name" value="ABC_TRANSPORTER_2"/>
    <property type="match status" value="1"/>
</dbReference>
<evidence type="ECO:0000256" key="6">
    <source>
        <dbReference type="ARBA" id="ARBA00022989"/>
    </source>
</evidence>
<keyword evidence="5" id="KW-0067">ATP-binding</keyword>
<dbReference type="SMART" id="SM01411">
    <property type="entry name" value="Ephrin_rec_like"/>
    <property type="match status" value="1"/>
</dbReference>
<dbReference type="Pfam" id="PF01061">
    <property type="entry name" value="ABC2_membrane"/>
    <property type="match status" value="1"/>
</dbReference>
<evidence type="ECO:0000259" key="10">
    <source>
        <dbReference type="PROSITE" id="PS50893"/>
    </source>
</evidence>
<keyword evidence="7 9" id="KW-0472">Membrane</keyword>
<dbReference type="FunFam" id="3.40.50.300:FF:000367">
    <property type="entry name" value="ABC transporter G family member 24"/>
    <property type="match status" value="1"/>
</dbReference>
<keyword evidence="3 9" id="KW-0812">Transmembrane</keyword>
<feature type="transmembrane region" description="Helical" evidence="9">
    <location>
        <begin position="787"/>
        <end position="805"/>
    </location>
</feature>
<organism evidence="11 12">
    <name type="scientific">Lachnellula cervina</name>
    <dbReference type="NCBI Taxonomy" id="1316786"/>
    <lineage>
        <taxon>Eukaryota</taxon>
        <taxon>Fungi</taxon>
        <taxon>Dikarya</taxon>
        <taxon>Ascomycota</taxon>
        <taxon>Pezizomycotina</taxon>
        <taxon>Leotiomycetes</taxon>
        <taxon>Helotiales</taxon>
        <taxon>Lachnaceae</taxon>
        <taxon>Lachnellula</taxon>
    </lineage>
</organism>
<dbReference type="EMBL" id="QGMG01000649">
    <property type="protein sequence ID" value="TVY52249.1"/>
    <property type="molecule type" value="Genomic_DNA"/>
</dbReference>
<evidence type="ECO:0000256" key="1">
    <source>
        <dbReference type="ARBA" id="ARBA00004141"/>
    </source>
</evidence>
<feature type="transmembrane region" description="Helical" evidence="9">
    <location>
        <begin position="171"/>
        <end position="192"/>
    </location>
</feature>
<sequence>MPSSKSDRSTSRTESSTSHTESSISRTESSSSDPSVKPTASASESSKPETTPGASASSCITPGAVGVPLQNSSAWDATGCSQGFYCEHNNATFPPQYCPPTVECQSSRLSGTSCNPQGTFEPVVCPAGFYCPKEGGKIKCPAGSFCRIGSYEASKCSPGSQCKEGAIRDMFFLPMGILIIIDLLLITAVIIAKIQSRYRTKHPKASKNKGLPFGGIPFGKNKQYQEIGNDSHPSAMEAGIPLQMPNNMEFQRPDFRRRPTGFEQLGLQGAEYALQDDLQDDDGASRTDLQQFVQSLSRILGATKFGLNFEFQNLRFQPKKNPKPILSEVTGMIDAGSLWGVMGASGAGKSTFVNVLMGKTPNTGGITKVNGVAGDIKKYKKIIGYVPQDDIVLPELTVRENILHSARVRLPASWSDGEIQNHVDILLRCLQLDHVMHSLVGSTSAPVISGGQRKRVSIGMELAAAPMALFLDEPTSGLDATAAASIMSTLKALSRLGMTIVTIIHQPRQEIFESLDSLVLLGKGRMIYTGPESGIQPYFEGLGFSFPGHSNPADIMGDIIAGEGRHYKPTGDAGVQGLIDYWASQHPPPTEAESKRSTVSMAEMNNLTKTIKQRGAPWYRQIWFCFHRSLVQQYRMKSSFFFELGVGAMAGFLIGLAEETQKGTNFRGIFNPPYSVLSASVDYSSVPQMALLVGLAIGLTASAPGVKIFGEEKTPAAGHNRFAYYIGKVVSTIPRMILANFHFTTMFMVLSAPRIPWFAAFAANLLYFWCIYGLASCVSMVTRREDGPLLAVMSSLIVGVLNGMSPSLKKVRSWHMVWLWRASPGTWLAEAYFTQNVSPFRYLYQIDMAKDSLGYHLGKYSRDLLLLLALGAIYRVVAFLGLRFMYPSKQR</sequence>
<protein>
    <submittedName>
        <fullName evidence="11">ABC transporter G family member 25</fullName>
    </submittedName>
</protein>
<reference evidence="11 12" key="1">
    <citation type="submission" date="2018-05" db="EMBL/GenBank/DDBJ databases">
        <title>Whole genome sequencing for identification of molecular markers to develop diagnostic detection tools for the regulated plant pathogen Lachnellula willkommii.</title>
        <authorList>
            <person name="Giroux E."/>
            <person name="Bilodeau G."/>
        </authorList>
    </citation>
    <scope>NUCLEOTIDE SEQUENCE [LARGE SCALE GENOMIC DNA]</scope>
    <source>
        <strain evidence="11 12">CBS 625.97</strain>
    </source>
</reference>
<evidence type="ECO:0000256" key="2">
    <source>
        <dbReference type="ARBA" id="ARBA00022448"/>
    </source>
</evidence>
<dbReference type="Pfam" id="PF00005">
    <property type="entry name" value="ABC_tran"/>
    <property type="match status" value="1"/>
</dbReference>
<dbReference type="AlphaFoldDB" id="A0A7D8UPP5"/>
<feature type="compositionally biased region" description="Low complexity" evidence="8">
    <location>
        <begin position="12"/>
        <end position="32"/>
    </location>
</feature>
<dbReference type="Proteomes" id="UP000481288">
    <property type="component" value="Unassembled WGS sequence"/>
</dbReference>
<evidence type="ECO:0000256" key="3">
    <source>
        <dbReference type="ARBA" id="ARBA00022692"/>
    </source>
</evidence>
<dbReference type="InterPro" id="IPR027417">
    <property type="entry name" value="P-loop_NTPase"/>
</dbReference>
<feature type="compositionally biased region" description="Polar residues" evidence="8">
    <location>
        <begin position="38"/>
        <end position="57"/>
    </location>
</feature>
<evidence type="ECO:0000256" key="5">
    <source>
        <dbReference type="ARBA" id="ARBA00022840"/>
    </source>
</evidence>
<gene>
    <name evidence="11" type="primary">ABCG25</name>
    <name evidence="11" type="ORF">LCER1_G005686</name>
</gene>
<dbReference type="CDD" id="cd03213">
    <property type="entry name" value="ABCG_EPDR"/>
    <property type="match status" value="1"/>
</dbReference>
<dbReference type="GO" id="GO:0016887">
    <property type="term" value="F:ATP hydrolysis activity"/>
    <property type="evidence" value="ECO:0007669"/>
    <property type="project" value="InterPro"/>
</dbReference>
<keyword evidence="12" id="KW-1185">Reference proteome</keyword>
<dbReference type="SMART" id="SM00382">
    <property type="entry name" value="AAA"/>
    <property type="match status" value="1"/>
</dbReference>
<dbReference type="InterPro" id="IPR043926">
    <property type="entry name" value="ABCG_dom"/>
</dbReference>
<evidence type="ECO:0000256" key="9">
    <source>
        <dbReference type="SAM" id="Phobius"/>
    </source>
</evidence>
<dbReference type="GO" id="GO:0140359">
    <property type="term" value="F:ABC-type transporter activity"/>
    <property type="evidence" value="ECO:0007669"/>
    <property type="project" value="InterPro"/>
</dbReference>
<comment type="subcellular location">
    <subcellularLocation>
        <location evidence="1">Membrane</location>
        <topology evidence="1">Multi-pass membrane protein</topology>
    </subcellularLocation>
</comment>
<dbReference type="GO" id="GO:0005524">
    <property type="term" value="F:ATP binding"/>
    <property type="evidence" value="ECO:0007669"/>
    <property type="project" value="UniProtKB-KW"/>
</dbReference>
<dbReference type="GO" id="GO:0016020">
    <property type="term" value="C:membrane"/>
    <property type="evidence" value="ECO:0007669"/>
    <property type="project" value="UniProtKB-SubCell"/>
</dbReference>
<dbReference type="PANTHER" id="PTHR48041:SF91">
    <property type="entry name" value="ABC TRANSPORTER G FAMILY MEMBER 28"/>
    <property type="match status" value="1"/>
</dbReference>
<dbReference type="Pfam" id="PF19055">
    <property type="entry name" value="ABC2_membrane_7"/>
    <property type="match status" value="1"/>
</dbReference>
<evidence type="ECO:0000256" key="8">
    <source>
        <dbReference type="SAM" id="MobiDB-lite"/>
    </source>
</evidence>
<dbReference type="PROSITE" id="PS00211">
    <property type="entry name" value="ABC_TRANSPORTER_1"/>
    <property type="match status" value="1"/>
</dbReference>